<evidence type="ECO:0000259" key="9">
    <source>
        <dbReference type="SMART" id="SM00382"/>
    </source>
</evidence>
<dbReference type="InterPro" id="IPR027417">
    <property type="entry name" value="P-loop_NTPase"/>
</dbReference>
<dbReference type="GO" id="GO:1990275">
    <property type="term" value="F:preribosome binding"/>
    <property type="evidence" value="ECO:0007669"/>
    <property type="project" value="TreeGrafter"/>
</dbReference>
<keyword evidence="6" id="KW-0067">ATP-binding</keyword>
<dbReference type="EMBL" id="JANBUH010000159">
    <property type="protein sequence ID" value="KAJ2753826.1"/>
    <property type="molecule type" value="Genomic_DNA"/>
</dbReference>
<keyword evidence="4" id="KW-0677">Repeat</keyword>
<feature type="region of interest" description="Disordered" evidence="8">
    <location>
        <begin position="85"/>
        <end position="119"/>
    </location>
</feature>
<dbReference type="OrthoDB" id="27435at2759"/>
<feature type="compositionally biased region" description="Polar residues" evidence="8">
    <location>
        <begin position="170"/>
        <end position="183"/>
    </location>
</feature>
<feature type="domain" description="AAA+ ATPase" evidence="9">
    <location>
        <begin position="630"/>
        <end position="766"/>
    </location>
</feature>
<keyword evidence="7" id="KW-0539">Nucleus</keyword>
<comment type="caution">
    <text evidence="10">The sequence shown here is derived from an EMBL/GenBank/DDBJ whole genome shotgun (WGS) entry which is preliminary data.</text>
</comment>
<organism evidence="10 11">
    <name type="scientific">Coemansia pectinata</name>
    <dbReference type="NCBI Taxonomy" id="1052879"/>
    <lineage>
        <taxon>Eukaryota</taxon>
        <taxon>Fungi</taxon>
        <taxon>Fungi incertae sedis</taxon>
        <taxon>Zoopagomycota</taxon>
        <taxon>Kickxellomycotina</taxon>
        <taxon>Kickxellomycetes</taxon>
        <taxon>Kickxellales</taxon>
        <taxon>Kickxellaceae</taxon>
        <taxon>Coemansia</taxon>
    </lineage>
</organism>
<dbReference type="InterPro" id="IPR003960">
    <property type="entry name" value="ATPase_AAA_CS"/>
</dbReference>
<gene>
    <name evidence="10" type="primary">RIX7</name>
    <name evidence="10" type="ORF">GGI19_002857</name>
</gene>
<dbReference type="InterPro" id="IPR003959">
    <property type="entry name" value="ATPase_AAA_core"/>
</dbReference>
<feature type="domain" description="AAA+ ATPase" evidence="9">
    <location>
        <begin position="279"/>
        <end position="419"/>
    </location>
</feature>
<evidence type="ECO:0000256" key="8">
    <source>
        <dbReference type="SAM" id="MobiDB-lite"/>
    </source>
</evidence>
<evidence type="ECO:0000313" key="11">
    <source>
        <dbReference type="Proteomes" id="UP001140011"/>
    </source>
</evidence>
<protein>
    <submittedName>
        <fullName evidence="10">Ribosome biogenesis ATPase rix7</fullName>
    </submittedName>
</protein>
<dbReference type="Gene3D" id="3.40.50.300">
    <property type="entry name" value="P-loop containing nucleotide triphosphate hydrolases"/>
    <property type="match status" value="2"/>
</dbReference>
<dbReference type="Gene3D" id="1.10.8.60">
    <property type="match status" value="2"/>
</dbReference>
<dbReference type="Pfam" id="PF17862">
    <property type="entry name" value="AAA_lid_3"/>
    <property type="match status" value="2"/>
</dbReference>
<dbReference type="InterPro" id="IPR050168">
    <property type="entry name" value="AAA_ATPase_domain"/>
</dbReference>
<dbReference type="GO" id="GO:0005730">
    <property type="term" value="C:nucleolus"/>
    <property type="evidence" value="ECO:0007669"/>
    <property type="project" value="UniProtKB-ARBA"/>
</dbReference>
<feature type="compositionally biased region" description="Basic and acidic residues" evidence="8">
    <location>
        <begin position="231"/>
        <end position="241"/>
    </location>
</feature>
<comment type="similarity">
    <text evidence="2">Belongs to the AAA ATPase family.</text>
</comment>
<feature type="compositionally biased region" description="Basic and acidic residues" evidence="8">
    <location>
        <begin position="199"/>
        <end position="223"/>
    </location>
</feature>
<dbReference type="GO" id="GO:0042273">
    <property type="term" value="P:ribosomal large subunit biogenesis"/>
    <property type="evidence" value="ECO:0007669"/>
    <property type="project" value="UniProtKB-ARBA"/>
</dbReference>
<keyword evidence="3" id="KW-0597">Phosphoprotein</keyword>
<evidence type="ECO:0000256" key="2">
    <source>
        <dbReference type="ARBA" id="ARBA00006914"/>
    </source>
</evidence>
<dbReference type="GO" id="GO:0016887">
    <property type="term" value="F:ATP hydrolysis activity"/>
    <property type="evidence" value="ECO:0007669"/>
    <property type="project" value="InterPro"/>
</dbReference>
<feature type="region of interest" description="Disordered" evidence="8">
    <location>
        <begin position="152"/>
        <end position="247"/>
    </location>
</feature>
<dbReference type="FunFam" id="3.40.50.300:FF:000018">
    <property type="entry name" value="Cell division control 48"/>
    <property type="match status" value="1"/>
</dbReference>
<comment type="subcellular location">
    <subcellularLocation>
        <location evidence="1">Nucleus</location>
    </subcellularLocation>
</comment>
<proteinExistence type="inferred from homology"/>
<dbReference type="InterPro" id="IPR041569">
    <property type="entry name" value="AAA_lid_3"/>
</dbReference>
<dbReference type="Pfam" id="PF00004">
    <property type="entry name" value="AAA"/>
    <property type="match status" value="2"/>
</dbReference>
<evidence type="ECO:0000256" key="3">
    <source>
        <dbReference type="ARBA" id="ARBA00022553"/>
    </source>
</evidence>
<dbReference type="Proteomes" id="UP001140011">
    <property type="component" value="Unassembled WGS sequence"/>
</dbReference>
<dbReference type="CDD" id="cd19518">
    <property type="entry name" value="RecA-like_NVL_r1-like"/>
    <property type="match status" value="1"/>
</dbReference>
<dbReference type="PROSITE" id="PS00674">
    <property type="entry name" value="AAA"/>
    <property type="match status" value="1"/>
</dbReference>
<dbReference type="AlphaFoldDB" id="A0A9W8GV64"/>
<evidence type="ECO:0000256" key="5">
    <source>
        <dbReference type="ARBA" id="ARBA00022741"/>
    </source>
</evidence>
<reference evidence="10" key="1">
    <citation type="submission" date="2022-07" db="EMBL/GenBank/DDBJ databases">
        <title>Phylogenomic reconstructions and comparative analyses of Kickxellomycotina fungi.</title>
        <authorList>
            <person name="Reynolds N.K."/>
            <person name="Stajich J.E."/>
            <person name="Barry K."/>
            <person name="Grigoriev I.V."/>
            <person name="Crous P."/>
            <person name="Smith M.E."/>
        </authorList>
    </citation>
    <scope>NUCLEOTIDE SEQUENCE</scope>
    <source>
        <strain evidence="10">BCRC 34297</strain>
    </source>
</reference>
<name>A0A9W8GV64_9FUNG</name>
<keyword evidence="5" id="KW-0547">Nucleotide-binding</keyword>
<evidence type="ECO:0000256" key="1">
    <source>
        <dbReference type="ARBA" id="ARBA00004123"/>
    </source>
</evidence>
<evidence type="ECO:0000256" key="4">
    <source>
        <dbReference type="ARBA" id="ARBA00022737"/>
    </source>
</evidence>
<evidence type="ECO:0000256" key="7">
    <source>
        <dbReference type="ARBA" id="ARBA00023242"/>
    </source>
</evidence>
<sequence>MVSGNKKQRVSSLSCELDQVINRLLHDYATKQRVDNGGEAVVFPTPAALVEYVRKEKINLQRKSVLQLEKSIERVLPVVSQQLERESLTSVSTPVPSSGTAYAHSSDEEPDFDGSMRFDGLESVPTMEVKDNNAMNGSLMRLWAARTDNAAGVNSASSPMASKKSGGGNTTPARGSGTATPSTQDREGHELSTTTTSAGDKRRAVDASEIRPDDAGKDKDRDGKRKRRPKSSTDHARHAPPETRLSCLGGVDSCIEEVLELIVMPLKHPEIYLHTGVQPPRGVLLHGPPGCGKTLLANAIAGEVGVPFLQISAPSIVSGMSGESEKKLREVFEEARDLAPCIIFIDEIDAITPKRENAQREMERRIVAQMLTCIDDLSWEKTDNKPVMLIGATNRPDSLDPALRRAGRFDREIAMPVPDEAAREQILGVMCAKLLLSGDFDIKELAKRTPGYVGADLTALTTAAGMIAVKRIFHNLQTMTTDGDTLSAKLADKLAHAAVENGSSGQNADSMCIDDDPALDSNSVPLATSTPARWDARSATDKLRTIADFLKCHPDPLTPEELAPLAITNVDFLQALTKVQPSAKREGFATVPGVTWDDIGALSKVREELRMAVVEPIRNPEVFAQVGITAPAGVLLWGPPGNGKTLLAKAIANESHTNFISVKGGELMSKYVGDSERAVRQVFSRARASSPCVIFFDELDALCSRRSGEQSEASARVVNTLLTEIDGMESRKSVYVIAATNRPDIIDPAMLRPGRLDKLLFVELPTPGERADILRTLSKRTPLADDVCLDTIAAHERCNGFSGADLAGLIREASVAALRSVFFGKNSDKTEAADSTSVKPSIVVTMEHFSDALLRTTPSVSATDMRRYESLRKLYGN</sequence>
<dbReference type="PANTHER" id="PTHR23077:SF171">
    <property type="entry name" value="NUCLEAR VALOSIN-CONTAINING PROTEIN-LIKE"/>
    <property type="match status" value="1"/>
</dbReference>
<keyword evidence="11" id="KW-1185">Reference proteome</keyword>
<dbReference type="SUPFAM" id="SSF52540">
    <property type="entry name" value="P-loop containing nucleoside triphosphate hydrolases"/>
    <property type="match status" value="2"/>
</dbReference>
<dbReference type="FunFam" id="3.40.50.300:FF:000365">
    <property type="entry name" value="Ribosome biogenesis ATPase RIX7"/>
    <property type="match status" value="1"/>
</dbReference>
<dbReference type="FunFam" id="1.10.8.60:FF:000110">
    <property type="entry name" value="Ribosome biogenesis ATPase RIX7"/>
    <property type="match status" value="1"/>
</dbReference>
<dbReference type="GO" id="GO:0005524">
    <property type="term" value="F:ATP binding"/>
    <property type="evidence" value="ECO:0007669"/>
    <property type="project" value="UniProtKB-KW"/>
</dbReference>
<dbReference type="SMART" id="SM00382">
    <property type="entry name" value="AAA"/>
    <property type="match status" value="2"/>
</dbReference>
<evidence type="ECO:0000256" key="6">
    <source>
        <dbReference type="ARBA" id="ARBA00022840"/>
    </source>
</evidence>
<dbReference type="PANTHER" id="PTHR23077">
    <property type="entry name" value="AAA-FAMILY ATPASE"/>
    <property type="match status" value="1"/>
</dbReference>
<evidence type="ECO:0000313" key="10">
    <source>
        <dbReference type="EMBL" id="KAJ2753826.1"/>
    </source>
</evidence>
<dbReference type="GO" id="GO:0003723">
    <property type="term" value="F:RNA binding"/>
    <property type="evidence" value="ECO:0007669"/>
    <property type="project" value="TreeGrafter"/>
</dbReference>
<dbReference type="InterPro" id="IPR003593">
    <property type="entry name" value="AAA+_ATPase"/>
</dbReference>
<feature type="compositionally biased region" description="Low complexity" evidence="8">
    <location>
        <begin position="89"/>
        <end position="98"/>
    </location>
</feature>
<accession>A0A9W8GV64</accession>